<protein>
    <submittedName>
        <fullName evidence="3">Nuclear transport factor 2 family protein</fullName>
    </submittedName>
</protein>
<accession>A0ABS7E7S4</accession>
<organism evidence="3 4">
    <name type="scientific">Shewanella nanhaiensis</name>
    <dbReference type="NCBI Taxonomy" id="2864872"/>
    <lineage>
        <taxon>Bacteria</taxon>
        <taxon>Pseudomonadati</taxon>
        <taxon>Pseudomonadota</taxon>
        <taxon>Gammaproteobacteria</taxon>
        <taxon>Alteromonadales</taxon>
        <taxon>Shewanellaceae</taxon>
        <taxon>Shewanella</taxon>
    </lineage>
</organism>
<keyword evidence="4" id="KW-1185">Reference proteome</keyword>
<dbReference type="EMBL" id="JAHZST010000016">
    <property type="protein sequence ID" value="MBW8185739.1"/>
    <property type="molecule type" value="Genomic_DNA"/>
</dbReference>
<dbReference type="Proteomes" id="UP001195963">
    <property type="component" value="Unassembled WGS sequence"/>
</dbReference>
<dbReference type="Gene3D" id="3.10.450.50">
    <property type="match status" value="1"/>
</dbReference>
<sequence>MKPFLLVATLSVLPFTLSAATTPTSSEVVQSFIQAYNQHDVGLMVSHTTDNVTWMHITGKKVEVETSSKAEFGAAMTDYFESLKGANAKILDMMESGNYVSTVERVTWDNDGEELSQCSIGTFRVVDGKLAEFWYFPAHSCDELSTKPEVEPEVGVLQQTQY</sequence>
<evidence type="ECO:0000313" key="3">
    <source>
        <dbReference type="EMBL" id="MBW8185739.1"/>
    </source>
</evidence>
<comment type="caution">
    <text evidence="3">The sequence shown here is derived from an EMBL/GenBank/DDBJ whole genome shotgun (WGS) entry which is preliminary data.</text>
</comment>
<evidence type="ECO:0000256" key="1">
    <source>
        <dbReference type="SAM" id="SignalP"/>
    </source>
</evidence>
<dbReference type="InterPro" id="IPR037401">
    <property type="entry name" value="SnoaL-like"/>
</dbReference>
<reference evidence="3 4" key="1">
    <citation type="submission" date="2021-07" db="EMBL/GenBank/DDBJ databases">
        <title>Shewanella sp. nov, isolated from SCS.</title>
        <authorList>
            <person name="Cao W.R."/>
        </authorList>
    </citation>
    <scope>NUCLEOTIDE SEQUENCE [LARGE SCALE GENOMIC DNA]</scope>
    <source>
        <strain evidence="3 4">NR704-98</strain>
    </source>
</reference>
<dbReference type="SUPFAM" id="SSF54427">
    <property type="entry name" value="NTF2-like"/>
    <property type="match status" value="1"/>
</dbReference>
<gene>
    <name evidence="3" type="ORF">K0625_19030</name>
</gene>
<dbReference type="InterPro" id="IPR032710">
    <property type="entry name" value="NTF2-like_dom_sf"/>
</dbReference>
<keyword evidence="1" id="KW-0732">Signal</keyword>
<evidence type="ECO:0000259" key="2">
    <source>
        <dbReference type="Pfam" id="PF12680"/>
    </source>
</evidence>
<name>A0ABS7E7S4_9GAMM</name>
<feature type="domain" description="SnoaL-like" evidence="2">
    <location>
        <begin position="29"/>
        <end position="132"/>
    </location>
</feature>
<evidence type="ECO:0000313" key="4">
    <source>
        <dbReference type="Proteomes" id="UP001195963"/>
    </source>
</evidence>
<dbReference type="RefSeq" id="WP_220111130.1">
    <property type="nucleotide sequence ID" value="NZ_JAHZST010000016.1"/>
</dbReference>
<feature type="signal peptide" evidence="1">
    <location>
        <begin position="1"/>
        <end position="19"/>
    </location>
</feature>
<dbReference type="Pfam" id="PF12680">
    <property type="entry name" value="SnoaL_2"/>
    <property type="match status" value="1"/>
</dbReference>
<proteinExistence type="predicted"/>
<feature type="chain" id="PRO_5046072406" evidence="1">
    <location>
        <begin position="20"/>
        <end position="162"/>
    </location>
</feature>